<dbReference type="AlphaFoldDB" id="A0A1Y1HY49"/>
<name>A0A1Y1HY49_KLENI</name>
<dbReference type="PANTHER" id="PTHR38353">
    <property type="entry name" value="TROPOMYOSIN"/>
    <property type="match status" value="1"/>
</dbReference>
<feature type="region of interest" description="Disordered" evidence="2">
    <location>
        <begin position="138"/>
        <end position="179"/>
    </location>
</feature>
<sequence>MEGFLQHVRSLRMQISEYEDKAAEISARKQQEQTEITSIQRDLDRISWEIKECSQTTEKLLNDSGTIGRTILAAQQEQLQADLDVASLDQAIELMKTGLEADAIKQRSKEQELDTAYDGMLSQLEDYKIDEVIENLTSNVSESDGGNTALADSSKELQDQLRRARSEQARATGEKASVEKQLQDLEEDARTLEEQMKEVNVDVIEVIRQIDGLPDHVRMFASDDQTAALLEEMEGVAEDKGQEKQYAADCRQRLEVLQADQVLDCPSCGHQYELKAAARPLCTAAEANDEQLVTPMED</sequence>
<dbReference type="OrthoDB" id="1933536at2759"/>
<evidence type="ECO:0000256" key="1">
    <source>
        <dbReference type="SAM" id="Coils"/>
    </source>
</evidence>
<evidence type="ECO:0000313" key="3">
    <source>
        <dbReference type="EMBL" id="GAQ83600.1"/>
    </source>
</evidence>
<keyword evidence="1" id="KW-0175">Coiled coil</keyword>
<organism evidence="3 4">
    <name type="scientific">Klebsormidium nitens</name>
    <name type="common">Green alga</name>
    <name type="synonym">Ulothrix nitens</name>
    <dbReference type="NCBI Taxonomy" id="105231"/>
    <lineage>
        <taxon>Eukaryota</taxon>
        <taxon>Viridiplantae</taxon>
        <taxon>Streptophyta</taxon>
        <taxon>Klebsormidiophyceae</taxon>
        <taxon>Klebsormidiales</taxon>
        <taxon>Klebsormidiaceae</taxon>
        <taxon>Klebsormidium</taxon>
    </lineage>
</organism>
<reference evidence="3 4" key="1">
    <citation type="journal article" date="2014" name="Nat. Commun.">
        <title>Klebsormidium flaccidum genome reveals primary factors for plant terrestrial adaptation.</title>
        <authorList>
            <person name="Hori K."/>
            <person name="Maruyama F."/>
            <person name="Fujisawa T."/>
            <person name="Togashi T."/>
            <person name="Yamamoto N."/>
            <person name="Seo M."/>
            <person name="Sato S."/>
            <person name="Yamada T."/>
            <person name="Mori H."/>
            <person name="Tajima N."/>
            <person name="Moriyama T."/>
            <person name="Ikeuchi M."/>
            <person name="Watanabe M."/>
            <person name="Wada H."/>
            <person name="Kobayashi K."/>
            <person name="Saito M."/>
            <person name="Masuda T."/>
            <person name="Sasaki-Sekimoto Y."/>
            <person name="Mashiguchi K."/>
            <person name="Awai K."/>
            <person name="Shimojima M."/>
            <person name="Masuda S."/>
            <person name="Iwai M."/>
            <person name="Nobusawa T."/>
            <person name="Narise T."/>
            <person name="Kondo S."/>
            <person name="Saito H."/>
            <person name="Sato R."/>
            <person name="Murakawa M."/>
            <person name="Ihara Y."/>
            <person name="Oshima-Yamada Y."/>
            <person name="Ohtaka K."/>
            <person name="Satoh M."/>
            <person name="Sonobe K."/>
            <person name="Ishii M."/>
            <person name="Ohtani R."/>
            <person name="Kanamori-Sato M."/>
            <person name="Honoki R."/>
            <person name="Miyazaki D."/>
            <person name="Mochizuki H."/>
            <person name="Umetsu J."/>
            <person name="Higashi K."/>
            <person name="Shibata D."/>
            <person name="Kamiya Y."/>
            <person name="Sato N."/>
            <person name="Nakamura Y."/>
            <person name="Tabata S."/>
            <person name="Ida S."/>
            <person name="Kurokawa K."/>
            <person name="Ohta H."/>
        </authorList>
    </citation>
    <scope>NUCLEOTIDE SEQUENCE [LARGE SCALE GENOMIC DNA]</scope>
    <source>
        <strain evidence="3 4">NIES-2285</strain>
    </source>
</reference>
<accession>A0A1Y1HY49</accession>
<keyword evidence="4" id="KW-1185">Reference proteome</keyword>
<dbReference type="Proteomes" id="UP000054558">
    <property type="component" value="Unassembled WGS sequence"/>
</dbReference>
<dbReference type="EMBL" id="DF237103">
    <property type="protein sequence ID" value="GAQ83600.1"/>
    <property type="molecule type" value="Genomic_DNA"/>
</dbReference>
<evidence type="ECO:0000256" key="2">
    <source>
        <dbReference type="SAM" id="MobiDB-lite"/>
    </source>
</evidence>
<gene>
    <name evidence="3" type="ORF">KFL_001540180</name>
</gene>
<feature type="coiled-coil region" evidence="1">
    <location>
        <begin position="8"/>
        <end position="35"/>
    </location>
</feature>
<dbReference type="PANTHER" id="PTHR38353:SF2">
    <property type="entry name" value="TROPOMYOSIN"/>
    <property type="match status" value="1"/>
</dbReference>
<dbReference type="OMA" id="RHVVKCA"/>
<evidence type="ECO:0000313" key="4">
    <source>
        <dbReference type="Proteomes" id="UP000054558"/>
    </source>
</evidence>
<protein>
    <submittedName>
        <fullName evidence="3">Uncharacterized protein</fullName>
    </submittedName>
</protein>
<proteinExistence type="predicted"/>
<feature type="compositionally biased region" description="Basic and acidic residues" evidence="2">
    <location>
        <begin position="153"/>
        <end position="179"/>
    </location>
</feature>